<evidence type="ECO:0000313" key="1">
    <source>
        <dbReference type="EMBL" id="MDT0413849.1"/>
    </source>
</evidence>
<feature type="non-terminal residue" evidence="1">
    <location>
        <position position="1"/>
    </location>
</feature>
<proteinExistence type="predicted"/>
<sequence>GTPLAGNTFAREQAPSAVPYHDMPDYVVLFMKSMCARSELAMNATAAQSICSSLTHCLRILTQKPL</sequence>
<accession>A0ABU2REW1</accession>
<name>A0ABU2REW1_9ACTN</name>
<protein>
    <submittedName>
        <fullName evidence="1">Uncharacterized protein</fullName>
    </submittedName>
</protein>
<dbReference type="EMBL" id="JAVRET010000265">
    <property type="protein sequence ID" value="MDT0413849.1"/>
    <property type="molecule type" value="Genomic_DNA"/>
</dbReference>
<dbReference type="Proteomes" id="UP001183610">
    <property type="component" value="Unassembled WGS sequence"/>
</dbReference>
<comment type="caution">
    <text evidence="1">The sequence shown here is derived from an EMBL/GenBank/DDBJ whole genome shotgun (WGS) entry which is preliminary data.</text>
</comment>
<gene>
    <name evidence="1" type="ORF">RM698_33165</name>
</gene>
<dbReference type="RefSeq" id="WP_311653050.1">
    <property type="nucleotide sequence ID" value="NZ_JAVRET010000265.1"/>
</dbReference>
<evidence type="ECO:0000313" key="2">
    <source>
        <dbReference type="Proteomes" id="UP001183610"/>
    </source>
</evidence>
<reference evidence="2" key="1">
    <citation type="submission" date="2023-07" db="EMBL/GenBank/DDBJ databases">
        <title>30 novel species of actinomycetes from the DSMZ collection.</title>
        <authorList>
            <person name="Nouioui I."/>
        </authorList>
    </citation>
    <scope>NUCLEOTIDE SEQUENCE [LARGE SCALE GENOMIC DNA]</scope>
    <source>
        <strain evidence="2">DSM 41979</strain>
    </source>
</reference>
<organism evidence="1 2">
    <name type="scientific">Streptomyces evansiae</name>
    <dbReference type="NCBI Taxonomy" id="3075535"/>
    <lineage>
        <taxon>Bacteria</taxon>
        <taxon>Bacillati</taxon>
        <taxon>Actinomycetota</taxon>
        <taxon>Actinomycetes</taxon>
        <taxon>Kitasatosporales</taxon>
        <taxon>Streptomycetaceae</taxon>
        <taxon>Streptomyces</taxon>
    </lineage>
</organism>
<keyword evidence="2" id="KW-1185">Reference proteome</keyword>